<gene>
    <name evidence="5" type="primary">RvY_03995-1</name>
    <name evidence="5" type="synonym">RvY_03995.1</name>
    <name evidence="5" type="ORF">RvY_03995</name>
</gene>
<dbReference type="InterPro" id="IPR019775">
    <property type="entry name" value="WD40_repeat_CS"/>
</dbReference>
<feature type="repeat" description="WD" evidence="3">
    <location>
        <begin position="376"/>
        <end position="417"/>
    </location>
</feature>
<organism evidence="5 6">
    <name type="scientific">Ramazzottius varieornatus</name>
    <name type="common">Water bear</name>
    <name type="synonym">Tardigrade</name>
    <dbReference type="NCBI Taxonomy" id="947166"/>
    <lineage>
        <taxon>Eukaryota</taxon>
        <taxon>Metazoa</taxon>
        <taxon>Ecdysozoa</taxon>
        <taxon>Tardigrada</taxon>
        <taxon>Eutardigrada</taxon>
        <taxon>Parachela</taxon>
        <taxon>Hypsibioidea</taxon>
        <taxon>Ramazzottiidae</taxon>
        <taxon>Ramazzottius</taxon>
    </lineage>
</organism>
<feature type="repeat" description="WD" evidence="3">
    <location>
        <begin position="292"/>
        <end position="326"/>
    </location>
</feature>
<feature type="region of interest" description="Disordered" evidence="4">
    <location>
        <begin position="87"/>
        <end position="142"/>
    </location>
</feature>
<dbReference type="PRINTS" id="PR00320">
    <property type="entry name" value="GPROTEINBRPT"/>
</dbReference>
<evidence type="ECO:0000256" key="1">
    <source>
        <dbReference type="ARBA" id="ARBA00022574"/>
    </source>
</evidence>
<dbReference type="STRING" id="947166.A0A1D1UQ02"/>
<dbReference type="InterPro" id="IPR036322">
    <property type="entry name" value="WD40_repeat_dom_sf"/>
</dbReference>
<protein>
    <recommendedName>
        <fullName evidence="7">LisH domain-containing protein</fullName>
    </recommendedName>
</protein>
<feature type="compositionally biased region" description="Basic and acidic residues" evidence="4">
    <location>
        <begin position="116"/>
        <end position="127"/>
    </location>
</feature>
<evidence type="ECO:0000313" key="6">
    <source>
        <dbReference type="Proteomes" id="UP000186922"/>
    </source>
</evidence>
<keyword evidence="1 3" id="KW-0853">WD repeat</keyword>
<dbReference type="Proteomes" id="UP000186922">
    <property type="component" value="Unassembled WGS sequence"/>
</dbReference>
<accession>A0A1D1UQ02</accession>
<dbReference type="Gene3D" id="2.130.10.10">
    <property type="entry name" value="YVTN repeat-like/Quinoprotein amine dehydrogenase"/>
    <property type="match status" value="2"/>
</dbReference>
<dbReference type="InterPro" id="IPR020472">
    <property type="entry name" value="WD40_PAC1"/>
</dbReference>
<dbReference type="PANTHER" id="PTHR19879">
    <property type="entry name" value="TRANSCRIPTION INITIATION FACTOR TFIID"/>
    <property type="match status" value="1"/>
</dbReference>
<dbReference type="SMART" id="SM00320">
    <property type="entry name" value="WD40"/>
    <property type="match status" value="6"/>
</dbReference>
<dbReference type="SUPFAM" id="SSF50978">
    <property type="entry name" value="WD40 repeat-like"/>
    <property type="match status" value="1"/>
</dbReference>
<evidence type="ECO:0008006" key="7">
    <source>
        <dbReference type="Google" id="ProtNLM"/>
    </source>
</evidence>
<dbReference type="EMBL" id="BDGG01000002">
    <property type="protein sequence ID" value="GAU91806.1"/>
    <property type="molecule type" value="Genomic_DNA"/>
</dbReference>
<feature type="compositionally biased region" description="Pro residues" evidence="4">
    <location>
        <begin position="130"/>
        <end position="141"/>
    </location>
</feature>
<feature type="region of interest" description="Disordered" evidence="4">
    <location>
        <begin position="31"/>
        <end position="64"/>
    </location>
</feature>
<dbReference type="GO" id="GO:0006367">
    <property type="term" value="P:transcription initiation at RNA polymerase II promoter"/>
    <property type="evidence" value="ECO:0007669"/>
    <property type="project" value="TreeGrafter"/>
</dbReference>
<dbReference type="PROSITE" id="PS50082">
    <property type="entry name" value="WD_REPEATS_2"/>
    <property type="match status" value="5"/>
</dbReference>
<sequence>MDKDKESLATVLAYLKKHGFKDTEEILRREAQDELLTSSEGGDYSSEKAHPVDGSALDESGENESHILNINKLRVFYGLPKEPDINIPADFEFSDDDDDTEDEDRERPSKRRRGVSKKDFYARRFKSDPNAPPPNRVPFPPLSELEKTDKLYSMKDAIKSARLGPDRLPSICSYTLMNADSSICSVSLPDDSSLIATGYMESKIRVHTVTNRPLRTMRSTAELAEVDPEADDIFERIMDDTTASPERILHAAHAGPIYSTSFSPDKRWLVAGCGDGSIRLWNLWLWSNLVNYNCHMYPVADVEFSPMGYYFASCGADRVGRIWSTEYINPLRLLVGHNDDIYKIHFHPNANYVATASADKTVRMWDVVTGNCVRYFTGHKDAPQALAFSRCGKYLASGGRDGGLHLWDIAMAKEVMELDFHKKPIYSIAFSRENTVMASSGHDGHVALWNFKGLSDLYQADNVSFGSTSTQPSYLIRAFPTRKTCVLDLHFTRRNVLLVTGKYGDS</sequence>
<dbReference type="GO" id="GO:0005669">
    <property type="term" value="C:transcription factor TFIID complex"/>
    <property type="evidence" value="ECO:0007669"/>
    <property type="project" value="TreeGrafter"/>
</dbReference>
<evidence type="ECO:0000256" key="4">
    <source>
        <dbReference type="SAM" id="MobiDB-lite"/>
    </source>
</evidence>
<comment type="caution">
    <text evidence="5">The sequence shown here is derived from an EMBL/GenBank/DDBJ whole genome shotgun (WGS) entry which is preliminary data.</text>
</comment>
<name>A0A1D1UQ02_RAMVA</name>
<evidence type="ECO:0000256" key="2">
    <source>
        <dbReference type="ARBA" id="ARBA00022737"/>
    </source>
</evidence>
<feature type="repeat" description="WD" evidence="3">
    <location>
        <begin position="418"/>
        <end position="459"/>
    </location>
</feature>
<dbReference type="PROSITE" id="PS50294">
    <property type="entry name" value="WD_REPEATS_REGION"/>
    <property type="match status" value="4"/>
</dbReference>
<dbReference type="InterPro" id="IPR001680">
    <property type="entry name" value="WD40_rpt"/>
</dbReference>
<dbReference type="CDD" id="cd00200">
    <property type="entry name" value="WD40"/>
    <property type="match status" value="1"/>
</dbReference>
<keyword evidence="6" id="KW-1185">Reference proteome</keyword>
<evidence type="ECO:0000313" key="5">
    <source>
        <dbReference type="EMBL" id="GAU91806.1"/>
    </source>
</evidence>
<dbReference type="OrthoDB" id="10266330at2759"/>
<dbReference type="PANTHER" id="PTHR19879:SF1">
    <property type="entry name" value="CANNONBALL-RELATED"/>
    <property type="match status" value="1"/>
</dbReference>
<dbReference type="Pfam" id="PF00400">
    <property type="entry name" value="WD40"/>
    <property type="match status" value="6"/>
</dbReference>
<dbReference type="AlphaFoldDB" id="A0A1D1UQ02"/>
<dbReference type="PROSITE" id="PS50896">
    <property type="entry name" value="LISH"/>
    <property type="match status" value="1"/>
</dbReference>
<dbReference type="PROSITE" id="PS00678">
    <property type="entry name" value="WD_REPEATS_1"/>
    <property type="match status" value="4"/>
</dbReference>
<evidence type="ECO:0000256" key="3">
    <source>
        <dbReference type="PROSITE-ProRule" id="PRU00221"/>
    </source>
</evidence>
<feature type="repeat" description="WD" evidence="3">
    <location>
        <begin position="250"/>
        <end position="283"/>
    </location>
</feature>
<dbReference type="GO" id="GO:0016251">
    <property type="term" value="F:RNA polymerase II general transcription initiation factor activity"/>
    <property type="evidence" value="ECO:0007669"/>
    <property type="project" value="TreeGrafter"/>
</dbReference>
<reference evidence="5 6" key="1">
    <citation type="journal article" date="2016" name="Nat. Commun.">
        <title>Extremotolerant tardigrade genome and improved radiotolerance of human cultured cells by tardigrade-unique protein.</title>
        <authorList>
            <person name="Hashimoto T."/>
            <person name="Horikawa D.D."/>
            <person name="Saito Y."/>
            <person name="Kuwahara H."/>
            <person name="Kozuka-Hata H."/>
            <person name="Shin-I T."/>
            <person name="Minakuchi Y."/>
            <person name="Ohishi K."/>
            <person name="Motoyama A."/>
            <person name="Aizu T."/>
            <person name="Enomoto A."/>
            <person name="Kondo K."/>
            <person name="Tanaka S."/>
            <person name="Hara Y."/>
            <person name="Koshikawa S."/>
            <person name="Sagara H."/>
            <person name="Miura T."/>
            <person name="Yokobori S."/>
            <person name="Miyagawa K."/>
            <person name="Suzuki Y."/>
            <person name="Kubo T."/>
            <person name="Oyama M."/>
            <person name="Kohara Y."/>
            <person name="Fujiyama A."/>
            <person name="Arakawa K."/>
            <person name="Katayama T."/>
            <person name="Toyoda A."/>
            <person name="Kunieda T."/>
        </authorList>
    </citation>
    <scope>NUCLEOTIDE SEQUENCE [LARGE SCALE GENOMIC DNA]</scope>
    <source>
        <strain evidence="5 6">YOKOZUNA-1</strain>
    </source>
</reference>
<keyword evidence="2" id="KW-0677">Repeat</keyword>
<proteinExistence type="predicted"/>
<feature type="repeat" description="WD" evidence="3">
    <location>
        <begin position="334"/>
        <end position="375"/>
    </location>
</feature>
<feature type="compositionally biased region" description="Acidic residues" evidence="4">
    <location>
        <begin position="92"/>
        <end position="104"/>
    </location>
</feature>
<dbReference type="InterPro" id="IPR015943">
    <property type="entry name" value="WD40/YVTN_repeat-like_dom_sf"/>
</dbReference>
<dbReference type="InterPro" id="IPR006594">
    <property type="entry name" value="LisH"/>
</dbReference>